<keyword evidence="1" id="KW-0812">Transmembrane</keyword>
<proteinExistence type="predicted"/>
<dbReference type="EMBL" id="VAHF01000011">
    <property type="protein sequence ID" value="TXG50586.1"/>
    <property type="molecule type" value="Genomic_DNA"/>
</dbReference>
<dbReference type="Gene3D" id="2.60.40.1820">
    <property type="match status" value="1"/>
</dbReference>
<evidence type="ECO:0000259" key="2">
    <source>
        <dbReference type="Pfam" id="PF03168"/>
    </source>
</evidence>
<protein>
    <recommendedName>
        <fullName evidence="2">Late embryogenesis abundant protein LEA-2 subgroup domain-containing protein</fullName>
    </recommendedName>
</protein>
<evidence type="ECO:0000313" key="3">
    <source>
        <dbReference type="EMBL" id="TXG50586.1"/>
    </source>
</evidence>
<name>A0A5C7H2W8_9ROSI</name>
<dbReference type="InterPro" id="IPR055301">
    <property type="entry name" value="Lea14-like_2"/>
</dbReference>
<comment type="caution">
    <text evidence="3">The sequence shown here is derived from an EMBL/GenBank/DDBJ whole genome shotgun (WGS) entry which is preliminary data.</text>
</comment>
<dbReference type="OrthoDB" id="764273at2759"/>
<feature type="domain" description="Late embryogenesis abundant protein LEA-2 subgroup" evidence="2">
    <location>
        <begin position="103"/>
        <end position="203"/>
    </location>
</feature>
<dbReference type="AlphaFoldDB" id="A0A5C7H2W8"/>
<organism evidence="3 4">
    <name type="scientific">Acer yangbiense</name>
    <dbReference type="NCBI Taxonomy" id="1000413"/>
    <lineage>
        <taxon>Eukaryota</taxon>
        <taxon>Viridiplantae</taxon>
        <taxon>Streptophyta</taxon>
        <taxon>Embryophyta</taxon>
        <taxon>Tracheophyta</taxon>
        <taxon>Spermatophyta</taxon>
        <taxon>Magnoliopsida</taxon>
        <taxon>eudicotyledons</taxon>
        <taxon>Gunneridae</taxon>
        <taxon>Pentapetalae</taxon>
        <taxon>rosids</taxon>
        <taxon>malvids</taxon>
        <taxon>Sapindales</taxon>
        <taxon>Sapindaceae</taxon>
        <taxon>Hippocastanoideae</taxon>
        <taxon>Acereae</taxon>
        <taxon>Acer</taxon>
    </lineage>
</organism>
<dbReference type="Pfam" id="PF03168">
    <property type="entry name" value="LEA_2"/>
    <property type="match status" value="1"/>
</dbReference>
<evidence type="ECO:0000256" key="1">
    <source>
        <dbReference type="SAM" id="Phobius"/>
    </source>
</evidence>
<dbReference type="InterPro" id="IPR004864">
    <property type="entry name" value="LEA_2"/>
</dbReference>
<evidence type="ECO:0000313" key="4">
    <source>
        <dbReference type="Proteomes" id="UP000323000"/>
    </source>
</evidence>
<feature type="transmembrane region" description="Helical" evidence="1">
    <location>
        <begin position="45"/>
        <end position="71"/>
    </location>
</feature>
<keyword evidence="1" id="KW-1133">Transmembrane helix</keyword>
<keyword evidence="4" id="KW-1185">Reference proteome</keyword>
<keyword evidence="1" id="KW-0472">Membrane</keyword>
<dbReference type="PANTHER" id="PTHR31852">
    <property type="entry name" value="LATE EMBRYOGENESIS ABUNDANT (LEA) HYDROXYPROLINE-RICH GLYCOPROTEIN FAMILY"/>
    <property type="match status" value="1"/>
</dbReference>
<reference evidence="4" key="1">
    <citation type="journal article" date="2019" name="Gigascience">
        <title>De novo genome assembly of the endangered Acer yangbiense, a plant species with extremely small populations endemic to Yunnan Province, China.</title>
        <authorList>
            <person name="Yang J."/>
            <person name="Wariss H.M."/>
            <person name="Tao L."/>
            <person name="Zhang R."/>
            <person name="Yun Q."/>
            <person name="Hollingsworth P."/>
            <person name="Dao Z."/>
            <person name="Luo G."/>
            <person name="Guo H."/>
            <person name="Ma Y."/>
            <person name="Sun W."/>
        </authorList>
    </citation>
    <scope>NUCLEOTIDE SEQUENCE [LARGE SCALE GENOMIC DNA]</scope>
    <source>
        <strain evidence="4">cv. Malutang</strain>
    </source>
</reference>
<dbReference type="Proteomes" id="UP000323000">
    <property type="component" value="Chromosome 11"/>
</dbReference>
<dbReference type="SUPFAM" id="SSF117070">
    <property type="entry name" value="LEA14-like"/>
    <property type="match status" value="1"/>
</dbReference>
<accession>A0A5C7H2W8</accession>
<sequence>MAENDQVKPLAAAHHPDYHLRSDHEAMSAQYEAMSAQSNLRRKKLYIQCCGCLTVLLLIPVVVIIVLFTVFHVKNPGIRMNSVSIQQQLEVDGDQNMTLVVDVQMKNPNYASFKFGNATTVVYYDGVAVGEGRIPAGMAKARWTLQMNVTVDIVPEKVLIVQKLKSDNMSSETLNFSSYTRIVGKVKMLKIIKKNVVVVLNCSVTYNVTSQVIQDSCW</sequence>
<gene>
    <name evidence="3" type="ORF">EZV62_023110</name>
</gene>